<evidence type="ECO:0000259" key="1">
    <source>
        <dbReference type="Pfam" id="PF12146"/>
    </source>
</evidence>
<organism evidence="2">
    <name type="scientific">Ditylum brightwellii</name>
    <dbReference type="NCBI Taxonomy" id="49249"/>
    <lineage>
        <taxon>Eukaryota</taxon>
        <taxon>Sar</taxon>
        <taxon>Stramenopiles</taxon>
        <taxon>Ochrophyta</taxon>
        <taxon>Bacillariophyta</taxon>
        <taxon>Mediophyceae</taxon>
        <taxon>Lithodesmiophycidae</taxon>
        <taxon>Lithodesmiales</taxon>
        <taxon>Lithodesmiaceae</taxon>
        <taxon>Ditylum</taxon>
    </lineage>
</organism>
<dbReference type="InterPro" id="IPR051044">
    <property type="entry name" value="MAG_DAG_Lipase"/>
</dbReference>
<feature type="domain" description="Serine aminopeptidase S33" evidence="1">
    <location>
        <begin position="51"/>
        <end position="275"/>
    </location>
</feature>
<sequence length="307" mass="33196">MSSPFDLSTLYAATEAAPPPADPIFLDATDGIKLAVRVYMPPKKESCPTTPPRASLIFYHGGGAHSGAGYQLLAQQLALVHGIQVYQPDLRGHGKSEGERGDSPSAEQVYRDIDTVVSHVRKEQHPDDNVPLFLGGHSSGAGLVMQYTTVHDRSIIDRHKLAGFLLLSPQLGPNAGVSTDGSSASAFCKVSILPFIFNGIFGCMGHNPAVKFQYSEKELSGGNVPFNTVNMANAISPTAPAMQLKEMEAYYKLPMKLWMGEHDELFDAKKVQALYPPTSIVSNEVHIGILTHAEKILGPWLDEQLSS</sequence>
<dbReference type="EMBL" id="HBNS01058659">
    <property type="protein sequence ID" value="CAE4664013.1"/>
    <property type="molecule type" value="Transcribed_RNA"/>
</dbReference>
<reference evidence="2" key="1">
    <citation type="submission" date="2021-01" db="EMBL/GenBank/DDBJ databases">
        <authorList>
            <person name="Corre E."/>
            <person name="Pelletier E."/>
            <person name="Niang G."/>
            <person name="Scheremetjew M."/>
            <person name="Finn R."/>
            <person name="Kale V."/>
            <person name="Holt S."/>
            <person name="Cochrane G."/>
            <person name="Meng A."/>
            <person name="Brown T."/>
            <person name="Cohen L."/>
        </authorList>
    </citation>
    <scope>NUCLEOTIDE SEQUENCE</scope>
    <source>
        <strain evidence="2">GSO104</strain>
    </source>
</reference>
<dbReference type="AlphaFoldDB" id="A0A7S4T2Z8"/>
<dbReference type="Gene3D" id="3.40.50.1820">
    <property type="entry name" value="alpha/beta hydrolase"/>
    <property type="match status" value="1"/>
</dbReference>
<dbReference type="Pfam" id="PF12146">
    <property type="entry name" value="Hydrolase_4"/>
    <property type="match status" value="1"/>
</dbReference>
<dbReference type="PANTHER" id="PTHR11614">
    <property type="entry name" value="PHOSPHOLIPASE-RELATED"/>
    <property type="match status" value="1"/>
</dbReference>
<protein>
    <recommendedName>
        <fullName evidence="1">Serine aminopeptidase S33 domain-containing protein</fullName>
    </recommendedName>
</protein>
<accession>A0A7S4T2Z8</accession>
<gene>
    <name evidence="2" type="ORF">DBRI00130_LOCUS42180</name>
</gene>
<proteinExistence type="predicted"/>
<evidence type="ECO:0000313" key="2">
    <source>
        <dbReference type="EMBL" id="CAE4664013.1"/>
    </source>
</evidence>
<dbReference type="InterPro" id="IPR022742">
    <property type="entry name" value="Hydrolase_4"/>
</dbReference>
<dbReference type="InterPro" id="IPR029058">
    <property type="entry name" value="AB_hydrolase_fold"/>
</dbReference>
<name>A0A7S4T2Z8_9STRA</name>
<dbReference type="SUPFAM" id="SSF53474">
    <property type="entry name" value="alpha/beta-Hydrolases"/>
    <property type="match status" value="1"/>
</dbReference>